<protein>
    <recommendedName>
        <fullName evidence="3">histidine kinase</fullName>
        <ecNumber evidence="3">2.7.13.3</ecNumber>
    </recommendedName>
</protein>
<keyword evidence="9" id="KW-0418">Kinase</keyword>
<evidence type="ECO:0000259" key="16">
    <source>
        <dbReference type="PROSITE" id="PS50885"/>
    </source>
</evidence>
<dbReference type="InterPro" id="IPR010559">
    <property type="entry name" value="Sig_transdc_His_kin_internal"/>
</dbReference>
<dbReference type="GO" id="GO:0000155">
    <property type="term" value="F:phosphorelay sensor kinase activity"/>
    <property type="evidence" value="ECO:0007669"/>
    <property type="project" value="InterPro"/>
</dbReference>
<feature type="transmembrane region" description="Helical" evidence="14">
    <location>
        <begin position="18"/>
        <end position="39"/>
    </location>
</feature>
<comment type="caution">
    <text evidence="17">The sequence shown here is derived from an EMBL/GenBank/DDBJ whole genome shotgun (WGS) entry which is preliminary data.</text>
</comment>
<dbReference type="PROSITE" id="PS50885">
    <property type="entry name" value="HAMP"/>
    <property type="match status" value="1"/>
</dbReference>
<dbReference type="Pfam" id="PF02518">
    <property type="entry name" value="HATPase_c"/>
    <property type="match status" value="1"/>
</dbReference>
<keyword evidence="11 14" id="KW-1133">Transmembrane helix</keyword>
<dbReference type="Proteomes" id="UP000637643">
    <property type="component" value="Unassembled WGS sequence"/>
</dbReference>
<reference evidence="17" key="1">
    <citation type="journal article" date="2014" name="Int. J. Syst. Evol. Microbiol.">
        <title>Complete genome sequence of Corynebacterium casei LMG S-19264T (=DSM 44701T), isolated from a smear-ripened cheese.</title>
        <authorList>
            <consortium name="US DOE Joint Genome Institute (JGI-PGF)"/>
            <person name="Walter F."/>
            <person name="Albersmeier A."/>
            <person name="Kalinowski J."/>
            <person name="Ruckert C."/>
        </authorList>
    </citation>
    <scope>NUCLEOTIDE SEQUENCE</scope>
    <source>
        <strain evidence="17">CGMCC 1.16134</strain>
    </source>
</reference>
<dbReference type="InterPro" id="IPR003660">
    <property type="entry name" value="HAMP_dom"/>
</dbReference>
<reference evidence="17" key="2">
    <citation type="submission" date="2020-09" db="EMBL/GenBank/DDBJ databases">
        <authorList>
            <person name="Sun Q."/>
            <person name="Zhou Y."/>
        </authorList>
    </citation>
    <scope>NUCLEOTIDE SEQUENCE</scope>
    <source>
        <strain evidence="17">CGMCC 1.16134</strain>
    </source>
</reference>
<evidence type="ECO:0000256" key="11">
    <source>
        <dbReference type="ARBA" id="ARBA00022989"/>
    </source>
</evidence>
<evidence type="ECO:0000256" key="10">
    <source>
        <dbReference type="ARBA" id="ARBA00022840"/>
    </source>
</evidence>
<dbReference type="Pfam" id="PF06580">
    <property type="entry name" value="His_kinase"/>
    <property type="match status" value="1"/>
</dbReference>
<comment type="catalytic activity">
    <reaction evidence="1">
        <text>ATP + protein L-histidine = ADP + protein N-phospho-L-histidine.</text>
        <dbReference type="EC" id="2.7.13.3"/>
    </reaction>
</comment>
<dbReference type="SMART" id="SM00387">
    <property type="entry name" value="HATPase_c"/>
    <property type="match status" value="1"/>
</dbReference>
<evidence type="ECO:0000256" key="9">
    <source>
        <dbReference type="ARBA" id="ARBA00022777"/>
    </source>
</evidence>
<evidence type="ECO:0000256" key="8">
    <source>
        <dbReference type="ARBA" id="ARBA00022741"/>
    </source>
</evidence>
<dbReference type="Pfam" id="PF00672">
    <property type="entry name" value="HAMP"/>
    <property type="match status" value="1"/>
</dbReference>
<evidence type="ECO:0000256" key="1">
    <source>
        <dbReference type="ARBA" id="ARBA00000085"/>
    </source>
</evidence>
<dbReference type="InterPro" id="IPR036890">
    <property type="entry name" value="HATPase_C_sf"/>
</dbReference>
<dbReference type="InterPro" id="IPR005467">
    <property type="entry name" value="His_kinase_dom"/>
</dbReference>
<evidence type="ECO:0000256" key="5">
    <source>
        <dbReference type="ARBA" id="ARBA00022553"/>
    </source>
</evidence>
<keyword evidence="7 14" id="KW-0812">Transmembrane</keyword>
<feature type="domain" description="HAMP" evidence="16">
    <location>
        <begin position="317"/>
        <end position="369"/>
    </location>
</feature>
<dbReference type="EC" id="2.7.13.3" evidence="3"/>
<dbReference type="SMART" id="SM00304">
    <property type="entry name" value="HAMP"/>
    <property type="match status" value="1"/>
</dbReference>
<dbReference type="GO" id="GO:0005886">
    <property type="term" value="C:plasma membrane"/>
    <property type="evidence" value="ECO:0007669"/>
    <property type="project" value="UniProtKB-SubCell"/>
</dbReference>
<accession>A0A917CIN5</accession>
<dbReference type="Gene3D" id="3.30.565.10">
    <property type="entry name" value="Histidine kinase-like ATPase, C-terminal domain"/>
    <property type="match status" value="1"/>
</dbReference>
<dbReference type="PANTHER" id="PTHR34220:SF11">
    <property type="entry name" value="SENSOR PROTEIN KINASE HPTS"/>
    <property type="match status" value="1"/>
</dbReference>
<keyword evidence="18" id="KW-1185">Reference proteome</keyword>
<gene>
    <name evidence="17" type="ORF">GCM10010912_38440</name>
</gene>
<keyword evidence="8" id="KW-0547">Nucleotide-binding</keyword>
<feature type="transmembrane region" description="Helical" evidence="14">
    <location>
        <begin position="296"/>
        <end position="319"/>
    </location>
</feature>
<dbReference type="GO" id="GO:0005524">
    <property type="term" value="F:ATP binding"/>
    <property type="evidence" value="ECO:0007669"/>
    <property type="project" value="UniProtKB-KW"/>
</dbReference>
<dbReference type="CDD" id="cd06225">
    <property type="entry name" value="HAMP"/>
    <property type="match status" value="1"/>
</dbReference>
<dbReference type="InterPro" id="IPR050640">
    <property type="entry name" value="Bact_2-comp_sensor_kinase"/>
</dbReference>
<evidence type="ECO:0000256" key="3">
    <source>
        <dbReference type="ARBA" id="ARBA00012438"/>
    </source>
</evidence>
<evidence type="ECO:0000313" key="18">
    <source>
        <dbReference type="Proteomes" id="UP000637643"/>
    </source>
</evidence>
<dbReference type="RefSeq" id="WP_189027722.1">
    <property type="nucleotide sequence ID" value="NZ_BMKR01000016.1"/>
</dbReference>
<dbReference type="PANTHER" id="PTHR34220">
    <property type="entry name" value="SENSOR HISTIDINE KINASE YPDA"/>
    <property type="match status" value="1"/>
</dbReference>
<keyword evidence="4" id="KW-1003">Cell membrane</keyword>
<evidence type="ECO:0000256" key="6">
    <source>
        <dbReference type="ARBA" id="ARBA00022679"/>
    </source>
</evidence>
<keyword evidence="12" id="KW-0902">Two-component regulatory system</keyword>
<dbReference type="Gene3D" id="6.10.340.10">
    <property type="match status" value="1"/>
</dbReference>
<dbReference type="PROSITE" id="PS50109">
    <property type="entry name" value="HIS_KIN"/>
    <property type="match status" value="1"/>
</dbReference>
<evidence type="ECO:0000256" key="2">
    <source>
        <dbReference type="ARBA" id="ARBA00004651"/>
    </source>
</evidence>
<dbReference type="Gene3D" id="3.30.450.20">
    <property type="entry name" value="PAS domain"/>
    <property type="match status" value="2"/>
</dbReference>
<evidence type="ECO:0000256" key="13">
    <source>
        <dbReference type="ARBA" id="ARBA00023136"/>
    </source>
</evidence>
<proteinExistence type="predicted"/>
<keyword evidence="6" id="KW-0808">Transferase</keyword>
<dbReference type="InterPro" id="IPR003594">
    <property type="entry name" value="HATPase_dom"/>
</dbReference>
<dbReference type="AlphaFoldDB" id="A0A917CIN5"/>
<comment type="subcellular location">
    <subcellularLocation>
        <location evidence="2">Cell membrane</location>
        <topology evidence="2">Multi-pass membrane protein</topology>
    </subcellularLocation>
</comment>
<evidence type="ECO:0000256" key="12">
    <source>
        <dbReference type="ARBA" id="ARBA00023012"/>
    </source>
</evidence>
<dbReference type="SUPFAM" id="SSF55874">
    <property type="entry name" value="ATPase domain of HSP90 chaperone/DNA topoisomerase II/histidine kinase"/>
    <property type="match status" value="1"/>
</dbReference>
<sequence length="595" mass="68364">MFRWFVNLMNDIKIRNKLLLAFFGVTMLPLLLVGGYLTFEMRTMAFDNAVEQASINVDRVRKRTEEVIGVSQDISYRLSNDARLKKLAVSQYESIYNVVEAYRDYTDIREYLRLYTEIANIRLYTDNSTLLNNWELINPTPAIRESDWYQTAQRYDSMIGWEYIEDERDRRKYLSLIRKIKLEGSSKTGVLVINVNSSKLTSILNQESFDTMIVDDQNNIIASNRPQRAGKKLLDFAFDTKLLGLGSGSYEADVDGEPSKIVIEELRPEQSRNGLRVISVFAIDSIVKEPNRVIKLSLTVIAVSVVLAFLLIFSFSSLFSRRLLHLSRHINRVGTGDFDATLQIDGKDEIALLARQFNSMVRSIHDLMVEVQESNEQNSLLEQKQNDIRFKMLASQINPHFLFNALEAIRMEAHMKGQKEIARVVRLLGKMMRSNLEIGRSKIPLKQELDMVGCYLDIQQFRYEERLKYQFILDPGIESLTMPPLIVQPLVENAVIHGLDNMMEGAVVTVNIKQEKDHAVFTITDNGAGITPDRLEQIRNTLEIREEQEGARIGLRNVHDRLKLSYGDAYGLNIESRLNEGTVIMFRIPMEDTNL</sequence>
<evidence type="ECO:0000313" key="17">
    <source>
        <dbReference type="EMBL" id="GGF89600.1"/>
    </source>
</evidence>
<keyword evidence="10" id="KW-0067">ATP-binding</keyword>
<dbReference type="SUPFAM" id="SSF158472">
    <property type="entry name" value="HAMP domain-like"/>
    <property type="match status" value="1"/>
</dbReference>
<keyword evidence="13 14" id="KW-0472">Membrane</keyword>
<organism evidence="17 18">
    <name type="scientific">Paenibacillus albidus</name>
    <dbReference type="NCBI Taxonomy" id="2041023"/>
    <lineage>
        <taxon>Bacteria</taxon>
        <taxon>Bacillati</taxon>
        <taxon>Bacillota</taxon>
        <taxon>Bacilli</taxon>
        <taxon>Bacillales</taxon>
        <taxon>Paenibacillaceae</taxon>
        <taxon>Paenibacillus</taxon>
    </lineage>
</organism>
<keyword evidence="5" id="KW-0597">Phosphoprotein</keyword>
<evidence type="ECO:0000256" key="7">
    <source>
        <dbReference type="ARBA" id="ARBA00022692"/>
    </source>
</evidence>
<evidence type="ECO:0000256" key="14">
    <source>
        <dbReference type="SAM" id="Phobius"/>
    </source>
</evidence>
<evidence type="ECO:0000259" key="15">
    <source>
        <dbReference type="PROSITE" id="PS50109"/>
    </source>
</evidence>
<name>A0A917CIN5_9BACL</name>
<feature type="domain" description="Histidine kinase" evidence="15">
    <location>
        <begin position="486"/>
        <end position="592"/>
    </location>
</feature>
<dbReference type="EMBL" id="BMKR01000016">
    <property type="protein sequence ID" value="GGF89600.1"/>
    <property type="molecule type" value="Genomic_DNA"/>
</dbReference>
<evidence type="ECO:0000256" key="4">
    <source>
        <dbReference type="ARBA" id="ARBA00022475"/>
    </source>
</evidence>